<gene>
    <name evidence="1" type="ORF">CEXT_591331</name>
</gene>
<organism evidence="1 2">
    <name type="scientific">Caerostris extrusa</name>
    <name type="common">Bark spider</name>
    <name type="synonym">Caerostris bankana</name>
    <dbReference type="NCBI Taxonomy" id="172846"/>
    <lineage>
        <taxon>Eukaryota</taxon>
        <taxon>Metazoa</taxon>
        <taxon>Ecdysozoa</taxon>
        <taxon>Arthropoda</taxon>
        <taxon>Chelicerata</taxon>
        <taxon>Arachnida</taxon>
        <taxon>Araneae</taxon>
        <taxon>Araneomorphae</taxon>
        <taxon>Entelegynae</taxon>
        <taxon>Araneoidea</taxon>
        <taxon>Araneidae</taxon>
        <taxon>Caerostris</taxon>
    </lineage>
</organism>
<name>A0AAV4UAP1_CAEEX</name>
<dbReference type="AlphaFoldDB" id="A0AAV4UAP1"/>
<dbReference type="EMBL" id="BPLR01012559">
    <property type="protein sequence ID" value="GIY54823.1"/>
    <property type="molecule type" value="Genomic_DNA"/>
</dbReference>
<evidence type="ECO:0000313" key="1">
    <source>
        <dbReference type="EMBL" id="GIY54823.1"/>
    </source>
</evidence>
<dbReference type="Proteomes" id="UP001054945">
    <property type="component" value="Unassembled WGS sequence"/>
</dbReference>
<protein>
    <submittedName>
        <fullName evidence="1">Uncharacterized protein</fullName>
    </submittedName>
</protein>
<keyword evidence="2" id="KW-1185">Reference proteome</keyword>
<evidence type="ECO:0000313" key="2">
    <source>
        <dbReference type="Proteomes" id="UP001054945"/>
    </source>
</evidence>
<sequence length="116" mass="13465">MEEGVLEYHHQRASLKRQFILVTSSFGKNFQQNRIRTFKNSTKIHDRLRRMNSDKNLAITILVNKKMANKMQVGNPLRMEEGAFLSIPIRAALKAAVNFGRITIWEKHPTESNKDL</sequence>
<reference evidence="1 2" key="1">
    <citation type="submission" date="2021-06" db="EMBL/GenBank/DDBJ databases">
        <title>Caerostris extrusa draft genome.</title>
        <authorList>
            <person name="Kono N."/>
            <person name="Arakawa K."/>
        </authorList>
    </citation>
    <scope>NUCLEOTIDE SEQUENCE [LARGE SCALE GENOMIC DNA]</scope>
</reference>
<accession>A0AAV4UAP1</accession>
<comment type="caution">
    <text evidence="1">The sequence shown here is derived from an EMBL/GenBank/DDBJ whole genome shotgun (WGS) entry which is preliminary data.</text>
</comment>
<proteinExistence type="predicted"/>